<dbReference type="RefSeq" id="WP_103286729.1">
    <property type="nucleotide sequence ID" value="NZ_LT981265.1"/>
</dbReference>
<dbReference type="GeneID" id="41595480"/>
<dbReference type="AlphaFoldDB" id="A0A2K5ASQ7"/>
<reference evidence="3" key="1">
    <citation type="submission" date="2018-01" db="EMBL/GenBank/DDBJ databases">
        <authorList>
            <person name="Kerou L M."/>
        </authorList>
    </citation>
    <scope>NUCLEOTIDE SEQUENCE [LARGE SCALE GENOMIC DNA]</scope>
    <source>
        <strain evidence="3">SCU2</strain>
    </source>
</reference>
<keyword evidence="1" id="KW-0812">Transmembrane</keyword>
<protein>
    <submittedName>
        <fullName evidence="2">Uncharacterized protein</fullName>
    </submittedName>
</protein>
<keyword evidence="1" id="KW-1133">Transmembrane helix</keyword>
<dbReference type="Proteomes" id="UP000236248">
    <property type="component" value="Chromosome NCAV"/>
</dbReference>
<dbReference type="EMBL" id="LT981265">
    <property type="protein sequence ID" value="SPC34657.1"/>
    <property type="molecule type" value="Genomic_DNA"/>
</dbReference>
<sequence length="174" mass="18781">MSSRVRCYICDGIAIDHCSICKRPVCSICMGDDGVCKRCALIYDVDDDDEHDIAMMRDGRSSSSDSKDVFRIGYTALRDVVDIPMLIVGISIIIVGMLLISYASMSVSQMQGQGEGLNGATDAGRGGGGIVVIFPFPFVVLVPDAGILALVLLLVILVPFVLFFLLMRRGLRIS</sequence>
<gene>
    <name evidence="2" type="ORF">NCAV_1491</name>
</gene>
<organism evidence="2 3">
    <name type="scientific">Candidatus Nitrosocaldus cavascurensis</name>
    <dbReference type="NCBI Taxonomy" id="2058097"/>
    <lineage>
        <taxon>Archaea</taxon>
        <taxon>Nitrososphaerota</taxon>
        <taxon>Nitrososphaeria</taxon>
        <taxon>Candidatus Nitrosocaldales</taxon>
        <taxon>Candidatus Nitrosocaldaceae</taxon>
        <taxon>Candidatus Nitrosocaldus</taxon>
    </lineage>
</organism>
<evidence type="ECO:0000256" key="1">
    <source>
        <dbReference type="SAM" id="Phobius"/>
    </source>
</evidence>
<evidence type="ECO:0000313" key="2">
    <source>
        <dbReference type="EMBL" id="SPC34657.1"/>
    </source>
</evidence>
<keyword evidence="3" id="KW-1185">Reference proteome</keyword>
<feature type="transmembrane region" description="Helical" evidence="1">
    <location>
        <begin position="147"/>
        <end position="167"/>
    </location>
</feature>
<keyword evidence="1" id="KW-0472">Membrane</keyword>
<name>A0A2K5ASQ7_9ARCH</name>
<feature type="transmembrane region" description="Helical" evidence="1">
    <location>
        <begin position="83"/>
        <end position="102"/>
    </location>
</feature>
<accession>A0A2K5ASQ7</accession>
<evidence type="ECO:0000313" key="3">
    <source>
        <dbReference type="Proteomes" id="UP000236248"/>
    </source>
</evidence>
<proteinExistence type="predicted"/>
<dbReference type="KEGG" id="ncv:NCAV_1491"/>